<proteinExistence type="predicted"/>
<dbReference type="EMBL" id="CP065745">
    <property type="protein sequence ID" value="QPR53813.1"/>
    <property type="molecule type" value="Genomic_DNA"/>
</dbReference>
<dbReference type="GeneID" id="60787009"/>
<evidence type="ECO:0000313" key="2">
    <source>
        <dbReference type="Proteomes" id="UP000595101"/>
    </source>
</evidence>
<accession>A0A7T2UMC6</accession>
<sequence>MKILYRSLLEQFLRFEFLFLKFIETGDEAIGAEYRKYSAISETIAYIEASQMAATMAGKSTDDIILKKLKKSHPDFDISKRSLKEITDKWKHRNVIRHLTSHFKKSTNAPGFLLKIIPDYANLSSFVHGGTSAEEYFHNIFNDGLLKDEVVSTAINSCFISAIVKNHLLVAITKIDPSFEEDRNRFTNRLFQFEMAVGSISEA</sequence>
<dbReference type="Proteomes" id="UP000595101">
    <property type="component" value="Chromosome"/>
</dbReference>
<dbReference type="AlphaFoldDB" id="A0A7T2UMC6"/>
<evidence type="ECO:0000313" key="1">
    <source>
        <dbReference type="EMBL" id="QPR53813.1"/>
    </source>
</evidence>
<dbReference type="RefSeq" id="WP_197928186.1">
    <property type="nucleotide sequence ID" value="NZ_CP065745.1"/>
</dbReference>
<protein>
    <submittedName>
        <fullName evidence="1">Uncharacterized protein</fullName>
    </submittedName>
</protein>
<reference evidence="1 2" key="1">
    <citation type="submission" date="2020-12" db="EMBL/GenBank/DDBJ databases">
        <title>FDA dAtabase for Regulatory Grade micrObial Sequences (FDA-ARGOS): Supporting development and validation of Infectious Disease Dx tests.</title>
        <authorList>
            <person name="Sproer C."/>
            <person name="Gronow S."/>
            <person name="Severitt S."/>
            <person name="Schroder I."/>
            <person name="Tallon L."/>
            <person name="Sadzewicz L."/>
            <person name="Zhao X."/>
            <person name="Boylan J."/>
            <person name="Ott S."/>
            <person name="Bowen H."/>
            <person name="Vavikolanu K."/>
            <person name="Mehta A."/>
            <person name="Aluvathingal J."/>
            <person name="Nadendla S."/>
            <person name="Lowell S."/>
            <person name="Myers T."/>
            <person name="Yan Y."/>
            <person name="Sichtig H."/>
        </authorList>
    </citation>
    <scope>NUCLEOTIDE SEQUENCE [LARGE SCALE GENOMIC DNA]</scope>
    <source>
        <strain evidence="1 2">FDAARGOS_933</strain>
    </source>
</reference>
<name>A0A7T2UMC6_9GAMM</name>
<organism evidence="1 2">
    <name type="scientific">Aeromonas allosaccharophila</name>
    <dbReference type="NCBI Taxonomy" id="656"/>
    <lineage>
        <taxon>Bacteria</taxon>
        <taxon>Pseudomonadati</taxon>
        <taxon>Pseudomonadota</taxon>
        <taxon>Gammaproteobacteria</taxon>
        <taxon>Aeromonadales</taxon>
        <taxon>Aeromonadaceae</taxon>
        <taxon>Aeromonas</taxon>
    </lineage>
</organism>
<gene>
    <name evidence="1" type="ORF">I6G90_15340</name>
</gene>
<dbReference type="KEGG" id="aall:I6G90_15340"/>